<dbReference type="PANTHER" id="PTHR43280:SF29">
    <property type="entry name" value="ARAC-FAMILY TRANSCRIPTIONAL REGULATOR"/>
    <property type="match status" value="1"/>
</dbReference>
<feature type="transmembrane region" description="Helical" evidence="4">
    <location>
        <begin position="213"/>
        <end position="232"/>
    </location>
</feature>
<organism evidence="6 7">
    <name type="scientific">Poritiphilus flavus</name>
    <dbReference type="NCBI Taxonomy" id="2697053"/>
    <lineage>
        <taxon>Bacteria</taxon>
        <taxon>Pseudomonadati</taxon>
        <taxon>Bacteroidota</taxon>
        <taxon>Flavobacteriia</taxon>
        <taxon>Flavobacteriales</taxon>
        <taxon>Flavobacteriaceae</taxon>
        <taxon>Poritiphilus</taxon>
    </lineage>
</organism>
<name>A0A6L9EG32_9FLAO</name>
<dbReference type="SMART" id="SM00342">
    <property type="entry name" value="HTH_ARAC"/>
    <property type="match status" value="1"/>
</dbReference>
<dbReference type="RefSeq" id="WP_161436613.1">
    <property type="nucleotide sequence ID" value="NZ_WXYO01000007.1"/>
</dbReference>
<evidence type="ECO:0000313" key="6">
    <source>
        <dbReference type="EMBL" id="NAS13582.1"/>
    </source>
</evidence>
<dbReference type="GO" id="GO:0003700">
    <property type="term" value="F:DNA-binding transcription factor activity"/>
    <property type="evidence" value="ECO:0007669"/>
    <property type="project" value="InterPro"/>
</dbReference>
<feature type="transmembrane region" description="Helical" evidence="4">
    <location>
        <begin position="183"/>
        <end position="201"/>
    </location>
</feature>
<sequence length="363" mass="42220">MEITSSIINALIVYGICQAFFIAIIVLRSKNKTLFKKLFAALLIVEGIILFERLLVETELINSAPHLLGIAYPISFLKPPLLLFMAFSITRRDFGISKKMWWHSIPFFLILLMNLPFFFLSGAEKLAMVKSFMEEVPSYSNFSFYFTLSFFAYIGIYVYLGIRNLNRYRQQVTNNTLANWYRIILMAYTAFLSLHLLYFLLQPIGQLSLAHMNQLSMLAMTFIIQAIAFRVMDQSTLFKMKAPISGNPERRKADFETILKKLETDKIHLNEDLTLEAFAKEVELPQDYVSELINQKTGYSFKKLIKKYRLTEAKKIMENTDGQKLKLIDIAYRSGFSNKVSFYRAFKELEKTSPSEYLLKLRK</sequence>
<dbReference type="GO" id="GO:0043565">
    <property type="term" value="F:sequence-specific DNA binding"/>
    <property type="evidence" value="ECO:0007669"/>
    <property type="project" value="InterPro"/>
</dbReference>
<dbReference type="AlphaFoldDB" id="A0A6L9EG32"/>
<evidence type="ECO:0000256" key="1">
    <source>
        <dbReference type="ARBA" id="ARBA00023015"/>
    </source>
</evidence>
<keyword evidence="3" id="KW-0804">Transcription</keyword>
<keyword evidence="2" id="KW-0238">DNA-binding</keyword>
<accession>A0A6L9EG32</accession>
<feature type="transmembrane region" description="Helical" evidence="4">
    <location>
        <begin position="6"/>
        <end position="26"/>
    </location>
</feature>
<proteinExistence type="predicted"/>
<dbReference type="SUPFAM" id="SSF46689">
    <property type="entry name" value="Homeodomain-like"/>
    <property type="match status" value="1"/>
</dbReference>
<keyword evidence="4" id="KW-0812">Transmembrane</keyword>
<evidence type="ECO:0000313" key="7">
    <source>
        <dbReference type="Proteomes" id="UP000475249"/>
    </source>
</evidence>
<dbReference type="PANTHER" id="PTHR43280">
    <property type="entry name" value="ARAC-FAMILY TRANSCRIPTIONAL REGULATOR"/>
    <property type="match status" value="1"/>
</dbReference>
<dbReference type="PROSITE" id="PS01124">
    <property type="entry name" value="HTH_ARAC_FAMILY_2"/>
    <property type="match status" value="1"/>
</dbReference>
<keyword evidence="7" id="KW-1185">Reference proteome</keyword>
<comment type="caution">
    <text evidence="6">The sequence shown here is derived from an EMBL/GenBank/DDBJ whole genome shotgun (WGS) entry which is preliminary data.</text>
</comment>
<feature type="transmembrane region" description="Helical" evidence="4">
    <location>
        <begin position="101"/>
        <end position="122"/>
    </location>
</feature>
<feature type="transmembrane region" description="Helical" evidence="4">
    <location>
        <begin position="38"/>
        <end position="56"/>
    </location>
</feature>
<feature type="transmembrane region" description="Helical" evidence="4">
    <location>
        <begin position="68"/>
        <end position="89"/>
    </location>
</feature>
<dbReference type="InterPro" id="IPR018062">
    <property type="entry name" value="HTH_AraC-typ_CS"/>
</dbReference>
<dbReference type="InterPro" id="IPR018060">
    <property type="entry name" value="HTH_AraC"/>
</dbReference>
<keyword evidence="4" id="KW-0472">Membrane</keyword>
<gene>
    <name evidence="6" type="ORF">GTQ38_16335</name>
</gene>
<feature type="domain" description="HTH araC/xylS-type" evidence="5">
    <location>
        <begin position="256"/>
        <end position="360"/>
    </location>
</feature>
<feature type="transmembrane region" description="Helical" evidence="4">
    <location>
        <begin position="142"/>
        <end position="162"/>
    </location>
</feature>
<protein>
    <submittedName>
        <fullName evidence="6">Helix-turn-helix domain-containing protein</fullName>
    </submittedName>
</protein>
<dbReference type="PROSITE" id="PS00041">
    <property type="entry name" value="HTH_ARAC_FAMILY_1"/>
    <property type="match status" value="1"/>
</dbReference>
<dbReference type="Proteomes" id="UP000475249">
    <property type="component" value="Unassembled WGS sequence"/>
</dbReference>
<dbReference type="Gene3D" id="1.10.10.60">
    <property type="entry name" value="Homeodomain-like"/>
    <property type="match status" value="2"/>
</dbReference>
<evidence type="ECO:0000256" key="4">
    <source>
        <dbReference type="SAM" id="Phobius"/>
    </source>
</evidence>
<keyword evidence="1" id="KW-0805">Transcription regulation</keyword>
<dbReference type="InterPro" id="IPR009057">
    <property type="entry name" value="Homeodomain-like_sf"/>
</dbReference>
<evidence type="ECO:0000256" key="3">
    <source>
        <dbReference type="ARBA" id="ARBA00023163"/>
    </source>
</evidence>
<dbReference type="EMBL" id="WXYO01000007">
    <property type="protein sequence ID" value="NAS13582.1"/>
    <property type="molecule type" value="Genomic_DNA"/>
</dbReference>
<keyword evidence="4" id="KW-1133">Transmembrane helix</keyword>
<dbReference type="Pfam" id="PF12833">
    <property type="entry name" value="HTH_18"/>
    <property type="match status" value="1"/>
</dbReference>
<evidence type="ECO:0000259" key="5">
    <source>
        <dbReference type="PROSITE" id="PS01124"/>
    </source>
</evidence>
<reference evidence="6 7" key="1">
    <citation type="submission" date="2020-01" db="EMBL/GenBank/DDBJ databases">
        <title>Bacteria diversity of Porities sp.</title>
        <authorList>
            <person name="Wang G."/>
        </authorList>
    </citation>
    <scope>NUCLEOTIDE SEQUENCE [LARGE SCALE GENOMIC DNA]</scope>
    <source>
        <strain evidence="6 7">R33</strain>
    </source>
</reference>
<evidence type="ECO:0000256" key="2">
    <source>
        <dbReference type="ARBA" id="ARBA00023125"/>
    </source>
</evidence>